<evidence type="ECO:0000256" key="7">
    <source>
        <dbReference type="ARBA" id="ARBA00023274"/>
    </source>
</evidence>
<evidence type="ECO:0000256" key="1">
    <source>
        <dbReference type="ARBA" id="ARBA00004173"/>
    </source>
</evidence>
<dbReference type="GO" id="GO:0000150">
    <property type="term" value="F:DNA strand exchange activity"/>
    <property type="evidence" value="ECO:0007669"/>
    <property type="project" value="InterPro"/>
</dbReference>
<gene>
    <name evidence="10" type="ORF">LARI1_G002316</name>
</gene>
<name>A0A8T9BHQ9_9HELO</name>
<dbReference type="GO" id="GO:1990904">
    <property type="term" value="C:ribonucleoprotein complex"/>
    <property type="evidence" value="ECO:0007669"/>
    <property type="project" value="UniProtKB-KW"/>
</dbReference>
<proteinExistence type="inferred from homology"/>
<keyword evidence="5" id="KW-0496">Mitochondrion</keyword>
<evidence type="ECO:0000313" key="11">
    <source>
        <dbReference type="Proteomes" id="UP000469559"/>
    </source>
</evidence>
<dbReference type="GO" id="GO:0005840">
    <property type="term" value="C:ribosome"/>
    <property type="evidence" value="ECO:0007669"/>
    <property type="project" value="UniProtKB-KW"/>
</dbReference>
<evidence type="ECO:0000256" key="3">
    <source>
        <dbReference type="ARBA" id="ARBA00022980"/>
    </source>
</evidence>
<keyword evidence="4" id="KW-0805">Transcription regulation</keyword>
<dbReference type="AlphaFoldDB" id="A0A8T9BHQ9"/>
<keyword evidence="6" id="KW-0804">Transcription</keyword>
<dbReference type="Pfam" id="PF12829">
    <property type="entry name" value="Mhr1"/>
    <property type="match status" value="1"/>
</dbReference>
<keyword evidence="11" id="KW-1185">Reference proteome</keyword>
<keyword evidence="7" id="KW-0687">Ribonucleoprotein</keyword>
<evidence type="ECO:0000256" key="4">
    <source>
        <dbReference type="ARBA" id="ARBA00023015"/>
    </source>
</evidence>
<dbReference type="InterPro" id="IPR024629">
    <property type="entry name" value="Ribosomal_mL67"/>
</dbReference>
<sequence>MNVRPTTDLARHALLTIRGARHASTVPETPKLELGRQIFVYNHLQKNHVVYSLTKALKNNKSLRQLPFNGKKSVPRALRKDHWTPLATLTFPSPPIGISAFQRLREFRRRHELEWTKARLFPDEKELKDYEAGIDVESAKNKRITEKQRGKKKSRERRKMTGRKLMDQKPNSVADMAFVLGRLDAVEVGTEKGTRLGLHGEGTGAQVEVLWNDLLDAEYAETWSGNVVHGRCRIEDHRRFWLRMPRSRRQRRMLSRPRKKEGSRIRSFCKYGGRGIDELV</sequence>
<evidence type="ECO:0000313" key="10">
    <source>
        <dbReference type="EMBL" id="TVY19387.1"/>
    </source>
</evidence>
<comment type="subcellular location">
    <subcellularLocation>
        <location evidence="1">Mitochondrion</location>
    </subcellularLocation>
</comment>
<dbReference type="GO" id="GO:0005739">
    <property type="term" value="C:mitochondrion"/>
    <property type="evidence" value="ECO:0007669"/>
    <property type="project" value="UniProtKB-SubCell"/>
</dbReference>
<evidence type="ECO:0000256" key="6">
    <source>
        <dbReference type="ARBA" id="ARBA00023163"/>
    </source>
</evidence>
<dbReference type="OrthoDB" id="5333655at2759"/>
<dbReference type="Proteomes" id="UP000469559">
    <property type="component" value="Unassembled WGS sequence"/>
</dbReference>
<dbReference type="PANTHER" id="PTHR28184">
    <property type="entry name" value="MITOCHONDRIAL HOMOLOGOUS RECOMBINATION PROTEIN 1"/>
    <property type="match status" value="1"/>
</dbReference>
<keyword evidence="3" id="KW-0689">Ribosomal protein</keyword>
<comment type="similarity">
    <text evidence="2">Belongs to the mitochondrion-specific ribosomal protein mL67 family.</text>
</comment>
<dbReference type="GO" id="GO:0003697">
    <property type="term" value="F:single-stranded DNA binding"/>
    <property type="evidence" value="ECO:0007669"/>
    <property type="project" value="InterPro"/>
</dbReference>
<accession>A0A8T9BHQ9</accession>
<organism evidence="10 11">
    <name type="scientific">Lachnellula arida</name>
    <dbReference type="NCBI Taxonomy" id="1316785"/>
    <lineage>
        <taxon>Eukaryota</taxon>
        <taxon>Fungi</taxon>
        <taxon>Dikarya</taxon>
        <taxon>Ascomycota</taxon>
        <taxon>Pezizomycotina</taxon>
        <taxon>Leotiomycetes</taxon>
        <taxon>Helotiales</taxon>
        <taxon>Lachnaceae</taxon>
        <taxon>Lachnellula</taxon>
    </lineage>
</organism>
<protein>
    <recommendedName>
        <fullName evidence="8">Large ribosomal subunit protein mL67</fullName>
    </recommendedName>
</protein>
<dbReference type="EMBL" id="QGMF01000110">
    <property type="protein sequence ID" value="TVY19387.1"/>
    <property type="molecule type" value="Genomic_DNA"/>
</dbReference>
<dbReference type="PANTHER" id="PTHR28184:SF1">
    <property type="entry name" value="LARGE RIBOSOMAL SUBUNIT PROTEIN ML67"/>
    <property type="match status" value="1"/>
</dbReference>
<feature type="compositionally biased region" description="Basic residues" evidence="9">
    <location>
        <begin position="149"/>
        <end position="162"/>
    </location>
</feature>
<dbReference type="GO" id="GO:0003735">
    <property type="term" value="F:structural constituent of ribosome"/>
    <property type="evidence" value="ECO:0007669"/>
    <property type="project" value="TreeGrafter"/>
</dbReference>
<evidence type="ECO:0000256" key="2">
    <source>
        <dbReference type="ARBA" id="ARBA00010741"/>
    </source>
</evidence>
<evidence type="ECO:0000256" key="5">
    <source>
        <dbReference type="ARBA" id="ARBA00023128"/>
    </source>
</evidence>
<reference evidence="10 11" key="1">
    <citation type="submission" date="2018-05" db="EMBL/GenBank/DDBJ databases">
        <title>Whole genome sequencing for identification of molecular markers to develop diagnostic detection tools for the regulated plant pathogen Lachnellula willkommii.</title>
        <authorList>
            <person name="Giroux E."/>
            <person name="Bilodeau G."/>
        </authorList>
    </citation>
    <scope>NUCLEOTIDE SEQUENCE [LARGE SCALE GENOMIC DNA]</scope>
    <source>
        <strain evidence="10 11">CBS 203.66</strain>
    </source>
</reference>
<evidence type="ECO:0000256" key="9">
    <source>
        <dbReference type="SAM" id="MobiDB-lite"/>
    </source>
</evidence>
<evidence type="ECO:0000256" key="8">
    <source>
        <dbReference type="ARBA" id="ARBA00035185"/>
    </source>
</evidence>
<feature type="region of interest" description="Disordered" evidence="9">
    <location>
        <begin position="141"/>
        <end position="163"/>
    </location>
</feature>
<comment type="caution">
    <text evidence="10">The sequence shown here is derived from an EMBL/GenBank/DDBJ whole genome shotgun (WGS) entry which is preliminary data.</text>
</comment>